<comment type="subcellular location">
    <subcellularLocation>
        <location evidence="1">Secreted</location>
    </subcellularLocation>
</comment>
<name>A0A8C4QG86_EPTBU</name>
<dbReference type="Pfam" id="PF00688">
    <property type="entry name" value="TGFb_propeptide"/>
    <property type="match status" value="2"/>
</dbReference>
<dbReference type="Ensembl" id="ENSEBUT00000015108.1">
    <property type="protein sequence ID" value="ENSEBUP00000014532.1"/>
    <property type="gene ID" value="ENSEBUG00000009155.1"/>
</dbReference>
<reference evidence="17" key="1">
    <citation type="submission" date="2025-08" db="UniProtKB">
        <authorList>
            <consortium name="Ensembl"/>
        </authorList>
    </citation>
    <scope>IDENTIFICATION</scope>
</reference>
<comment type="similarity">
    <text evidence="2 13">Belongs to the TGF-beta family.</text>
</comment>
<dbReference type="GO" id="GO:0005615">
    <property type="term" value="C:extracellular space"/>
    <property type="evidence" value="ECO:0007669"/>
    <property type="project" value="TreeGrafter"/>
</dbReference>
<keyword evidence="10" id="KW-1015">Disulfide bond</keyword>
<dbReference type="PROSITE" id="PS00250">
    <property type="entry name" value="TGF_BETA_1"/>
    <property type="match status" value="1"/>
</dbReference>
<dbReference type="GO" id="GO:0051240">
    <property type="term" value="P:positive regulation of multicellular organismal process"/>
    <property type="evidence" value="ECO:0007669"/>
    <property type="project" value="UniProtKB-ARBA"/>
</dbReference>
<keyword evidence="11" id="KW-0325">Glycoprotein</keyword>
<dbReference type="InterPro" id="IPR015615">
    <property type="entry name" value="TGF-beta-rel"/>
</dbReference>
<keyword evidence="5" id="KW-0165">Cleavage on pair of basic residues</keyword>
<keyword evidence="12" id="KW-0891">Chondrogenesis</keyword>
<dbReference type="SUPFAM" id="SSF57501">
    <property type="entry name" value="Cystine-knot cytokines"/>
    <property type="match status" value="1"/>
</dbReference>
<evidence type="ECO:0000256" key="4">
    <source>
        <dbReference type="ARBA" id="ARBA00022525"/>
    </source>
</evidence>
<dbReference type="PANTHER" id="PTHR11848:SF263">
    <property type="entry name" value="PROTEIN DECAPENTAPLEGIC"/>
    <property type="match status" value="1"/>
</dbReference>
<dbReference type="Gene3D" id="2.60.120.970">
    <property type="match status" value="1"/>
</dbReference>
<evidence type="ECO:0000256" key="5">
    <source>
        <dbReference type="ARBA" id="ARBA00022685"/>
    </source>
</evidence>
<evidence type="ECO:0000256" key="15">
    <source>
        <dbReference type="SAM" id="SignalP"/>
    </source>
</evidence>
<keyword evidence="4" id="KW-0964">Secreted</keyword>
<dbReference type="GeneTree" id="ENSGT00940000159502"/>
<feature type="region of interest" description="Disordered" evidence="14">
    <location>
        <begin position="34"/>
        <end position="57"/>
    </location>
</feature>
<keyword evidence="6 15" id="KW-0732">Signal</keyword>
<proteinExistence type="inferred from homology"/>
<feature type="compositionally biased region" description="Polar residues" evidence="14">
    <location>
        <begin position="34"/>
        <end position="55"/>
    </location>
</feature>
<evidence type="ECO:0000256" key="1">
    <source>
        <dbReference type="ARBA" id="ARBA00004613"/>
    </source>
</evidence>
<accession>A0A8C4QG86</accession>
<evidence type="ECO:0000259" key="16">
    <source>
        <dbReference type="PROSITE" id="PS51362"/>
    </source>
</evidence>
<evidence type="ECO:0000256" key="11">
    <source>
        <dbReference type="ARBA" id="ARBA00023180"/>
    </source>
</evidence>
<dbReference type="GO" id="GO:0030154">
    <property type="term" value="P:cell differentiation"/>
    <property type="evidence" value="ECO:0007669"/>
    <property type="project" value="UniProtKB-KW"/>
</dbReference>
<evidence type="ECO:0000256" key="7">
    <source>
        <dbReference type="ARBA" id="ARBA00022782"/>
    </source>
</evidence>
<dbReference type="OMA" id="FNHRINI"/>
<keyword evidence="7" id="KW-0221">Differentiation</keyword>
<evidence type="ECO:0000256" key="12">
    <source>
        <dbReference type="ARBA" id="ARBA00023188"/>
    </source>
</evidence>
<dbReference type="InterPro" id="IPR001839">
    <property type="entry name" value="TGF-b_C"/>
</dbReference>
<dbReference type="GO" id="GO:0051094">
    <property type="term" value="P:positive regulation of developmental process"/>
    <property type="evidence" value="ECO:0007669"/>
    <property type="project" value="UniProtKB-ARBA"/>
</dbReference>
<dbReference type="PANTHER" id="PTHR11848">
    <property type="entry name" value="TGF-BETA FAMILY"/>
    <property type="match status" value="1"/>
</dbReference>
<feature type="domain" description="TGF-beta family profile" evidence="16">
    <location>
        <begin position="315"/>
        <end position="433"/>
    </location>
</feature>
<evidence type="ECO:0000256" key="13">
    <source>
        <dbReference type="RuleBase" id="RU000354"/>
    </source>
</evidence>
<dbReference type="AlphaFoldDB" id="A0A8C4QG86"/>
<organism evidence="17 18">
    <name type="scientific">Eptatretus burgeri</name>
    <name type="common">Inshore hagfish</name>
    <dbReference type="NCBI Taxonomy" id="7764"/>
    <lineage>
        <taxon>Eukaryota</taxon>
        <taxon>Metazoa</taxon>
        <taxon>Chordata</taxon>
        <taxon>Craniata</taxon>
        <taxon>Vertebrata</taxon>
        <taxon>Cyclostomata</taxon>
        <taxon>Myxini</taxon>
        <taxon>Myxiniformes</taxon>
        <taxon>Myxinidae</taxon>
        <taxon>Eptatretinae</taxon>
        <taxon>Eptatretus</taxon>
    </lineage>
</organism>
<dbReference type="FunFam" id="2.10.90.10:FF:000103">
    <property type="entry name" value="Bone morphogenetic protein 16"/>
    <property type="match status" value="1"/>
</dbReference>
<evidence type="ECO:0000256" key="10">
    <source>
        <dbReference type="ARBA" id="ARBA00023157"/>
    </source>
</evidence>
<dbReference type="GO" id="GO:0051216">
    <property type="term" value="P:cartilage development"/>
    <property type="evidence" value="ECO:0007669"/>
    <property type="project" value="UniProtKB-KW"/>
</dbReference>
<dbReference type="PROSITE" id="PS51362">
    <property type="entry name" value="TGF_BETA_2"/>
    <property type="match status" value="1"/>
</dbReference>
<dbReference type="GO" id="GO:0001503">
    <property type="term" value="P:ossification"/>
    <property type="evidence" value="ECO:0007669"/>
    <property type="project" value="UniProtKB-KW"/>
</dbReference>
<evidence type="ECO:0000256" key="6">
    <source>
        <dbReference type="ARBA" id="ARBA00022729"/>
    </source>
</evidence>
<dbReference type="SMART" id="SM00204">
    <property type="entry name" value="TGFB"/>
    <property type="match status" value="1"/>
</dbReference>
<evidence type="ECO:0000313" key="18">
    <source>
        <dbReference type="Proteomes" id="UP000694388"/>
    </source>
</evidence>
<sequence length="433" mass="48521">MSAFNGATLSLLLPMVTVMLASPPCAFGALDNSGEVTGSSSSNERLSKETSSTAPQLLPTLESHLLGMFGLEKRPRPGRRPVIPRYLLDLYRLQSGEAPWPSSELELPVGASRANTVRAFHYDESLDENVDTSSSSSSSSSSEVHRFIFPLDSVPAGEEVTAAELRLFRSPLHDAADSARCFHRINVYEVLQGRMMEGVGSSTMGVWMEQYARDKNRRTEPITRLLDSKRVRHNQTRWESFDVSPAVLRWTRGQAPNLGLHVEIVAEEGCEGTNSTGHVRVSRSVYTKDQERWSQVQPLLVAYSHDGGGATLIHRSKRSRKRPKGRRRHKQNCRRRHLFANFTELRWNDWIVAPLGYNAYYCQGECPFPLAEHLNSTNHAIVQTLVNSVNESIPRACCVPTELSAIAMLYLDEYNKVVLKNYQDMVVEGCGCR</sequence>
<dbReference type="Proteomes" id="UP000694388">
    <property type="component" value="Unplaced"/>
</dbReference>
<feature type="chain" id="PRO_5034206087" evidence="15">
    <location>
        <begin position="22"/>
        <end position="433"/>
    </location>
</feature>
<evidence type="ECO:0000313" key="17">
    <source>
        <dbReference type="Ensembl" id="ENSEBUP00000014532.1"/>
    </source>
</evidence>
<keyword evidence="18" id="KW-1185">Reference proteome</keyword>
<dbReference type="Gene3D" id="2.10.90.10">
    <property type="entry name" value="Cystine-knot cytokines"/>
    <property type="match status" value="1"/>
</dbReference>
<evidence type="ECO:0000256" key="9">
    <source>
        <dbReference type="ARBA" id="ARBA00023030"/>
    </source>
</evidence>
<dbReference type="GO" id="GO:0008083">
    <property type="term" value="F:growth factor activity"/>
    <property type="evidence" value="ECO:0007669"/>
    <property type="project" value="UniProtKB-KW"/>
</dbReference>
<dbReference type="Pfam" id="PF00019">
    <property type="entry name" value="TGF_beta"/>
    <property type="match status" value="1"/>
</dbReference>
<dbReference type="InterPro" id="IPR029034">
    <property type="entry name" value="Cystine-knot_cytokine"/>
</dbReference>
<evidence type="ECO:0000256" key="3">
    <source>
        <dbReference type="ARBA" id="ARBA00022473"/>
    </source>
</evidence>
<evidence type="ECO:0000256" key="8">
    <source>
        <dbReference type="ARBA" id="ARBA00022855"/>
    </source>
</evidence>
<feature type="signal peptide" evidence="15">
    <location>
        <begin position="1"/>
        <end position="21"/>
    </location>
</feature>
<evidence type="ECO:0000256" key="2">
    <source>
        <dbReference type="ARBA" id="ARBA00006656"/>
    </source>
</evidence>
<dbReference type="InterPro" id="IPR017948">
    <property type="entry name" value="TGFb_CS"/>
</dbReference>
<dbReference type="InterPro" id="IPR001111">
    <property type="entry name" value="TGF-b_propeptide"/>
</dbReference>
<reference evidence="17" key="2">
    <citation type="submission" date="2025-09" db="UniProtKB">
        <authorList>
            <consortium name="Ensembl"/>
        </authorList>
    </citation>
    <scope>IDENTIFICATION</scope>
</reference>
<protein>
    <submittedName>
        <fullName evidence="17">Bone morphogenetic protein 4</fullName>
    </submittedName>
</protein>
<keyword evidence="9 13" id="KW-0339">Growth factor</keyword>
<dbReference type="GO" id="GO:0005125">
    <property type="term" value="F:cytokine activity"/>
    <property type="evidence" value="ECO:0007669"/>
    <property type="project" value="TreeGrafter"/>
</dbReference>
<keyword evidence="3" id="KW-0217">Developmental protein</keyword>
<evidence type="ECO:0000256" key="14">
    <source>
        <dbReference type="SAM" id="MobiDB-lite"/>
    </source>
</evidence>
<keyword evidence="8" id="KW-0892">Osteogenesis</keyword>